<dbReference type="Pfam" id="PF14023">
    <property type="entry name" value="Bestrophin-like"/>
    <property type="match status" value="1"/>
</dbReference>
<dbReference type="InterPro" id="IPR025333">
    <property type="entry name" value="DUF4239"/>
</dbReference>
<organism evidence="2 3">
    <name type="scientific">Rhizobium wenxiniae</name>
    <dbReference type="NCBI Taxonomy" id="1737357"/>
    <lineage>
        <taxon>Bacteria</taxon>
        <taxon>Pseudomonadati</taxon>
        <taxon>Pseudomonadota</taxon>
        <taxon>Alphaproteobacteria</taxon>
        <taxon>Hyphomicrobiales</taxon>
        <taxon>Rhizobiaceae</taxon>
        <taxon>Rhizobium/Agrobacterium group</taxon>
        <taxon>Rhizobium</taxon>
    </lineage>
</organism>
<keyword evidence="1" id="KW-0472">Membrane</keyword>
<protein>
    <recommendedName>
        <fullName evidence="4">DUF4239 domain-containing protein</fullName>
    </recommendedName>
</protein>
<keyword evidence="1" id="KW-1133">Transmembrane helix</keyword>
<evidence type="ECO:0000256" key="1">
    <source>
        <dbReference type="SAM" id="Phobius"/>
    </source>
</evidence>
<evidence type="ECO:0000313" key="2">
    <source>
        <dbReference type="EMBL" id="MBB6160328.1"/>
    </source>
</evidence>
<proteinExistence type="predicted"/>
<keyword evidence="3" id="KW-1185">Reference proteome</keyword>
<keyword evidence="1" id="KW-0812">Transmembrane</keyword>
<reference evidence="2 3" key="1">
    <citation type="submission" date="2020-08" db="EMBL/GenBank/DDBJ databases">
        <title>Genomic Encyclopedia of Type Strains, Phase IV (KMG-IV): sequencing the most valuable type-strain genomes for metagenomic binning, comparative biology and taxonomic classification.</title>
        <authorList>
            <person name="Goeker M."/>
        </authorList>
    </citation>
    <scope>NUCLEOTIDE SEQUENCE [LARGE SCALE GENOMIC DNA]</scope>
    <source>
        <strain evidence="2 3">DSM 100734</strain>
    </source>
</reference>
<dbReference type="AlphaFoldDB" id="A0A7W9Y2I4"/>
<dbReference type="EMBL" id="JACHEG010000001">
    <property type="protein sequence ID" value="MBB6160328.1"/>
    <property type="molecule type" value="Genomic_DNA"/>
</dbReference>
<evidence type="ECO:0008006" key="4">
    <source>
        <dbReference type="Google" id="ProtNLM"/>
    </source>
</evidence>
<evidence type="ECO:0000313" key="3">
    <source>
        <dbReference type="Proteomes" id="UP000547879"/>
    </source>
</evidence>
<sequence length="252" mass="28094">MPSELPIAILVFVLLSGASYTCVHFYPRLRASHRDDETNAVVRLVANIFVVMTSLVFGLMINSSKNTFETLDSNVHVYATQLILFDRSLEFYGDETAGVRKSLVTYVEHAIADPSRADDALQHRRNDAEQRLTQVGNDLNALQATEPAQARLLEDIRQQYRSIVEKRWMIVEQQAGVIPAPVIGMLVAWLTLIFASFGYRAPKNAVVLIMFNASSLLIAISIYLVLDMDSPFAGLIQISDAPLHRALAEMTN</sequence>
<comment type="caution">
    <text evidence="2">The sequence shown here is derived from an EMBL/GenBank/DDBJ whole genome shotgun (WGS) entry which is preliminary data.</text>
</comment>
<feature type="transmembrane region" description="Helical" evidence="1">
    <location>
        <begin position="205"/>
        <end position="226"/>
    </location>
</feature>
<feature type="transmembrane region" description="Helical" evidence="1">
    <location>
        <begin position="176"/>
        <end position="199"/>
    </location>
</feature>
<gene>
    <name evidence="2" type="ORF">HNQ72_000125</name>
</gene>
<accession>A0A7W9Y2I4</accession>
<name>A0A7W9Y2I4_9HYPH</name>
<dbReference type="RefSeq" id="WP_183989116.1">
    <property type="nucleotide sequence ID" value="NZ_BMHW01000001.1"/>
</dbReference>
<feature type="transmembrane region" description="Helical" evidence="1">
    <location>
        <begin position="40"/>
        <end position="61"/>
    </location>
</feature>
<dbReference type="Proteomes" id="UP000547879">
    <property type="component" value="Unassembled WGS sequence"/>
</dbReference>